<proteinExistence type="predicted"/>
<evidence type="ECO:0000256" key="1">
    <source>
        <dbReference type="SAM" id="Phobius"/>
    </source>
</evidence>
<evidence type="ECO:0000313" key="4">
    <source>
        <dbReference type="Proteomes" id="UP000649617"/>
    </source>
</evidence>
<accession>A0A812SN48</accession>
<name>A0A812SN48_SYMPI</name>
<keyword evidence="1" id="KW-0812">Transmembrane</keyword>
<dbReference type="OrthoDB" id="421833at2759"/>
<protein>
    <submittedName>
        <fullName evidence="3">Uncharacterized protein</fullName>
    </submittedName>
</protein>
<evidence type="ECO:0000313" key="3">
    <source>
        <dbReference type="EMBL" id="CAE7489039.1"/>
    </source>
</evidence>
<dbReference type="Proteomes" id="UP000649617">
    <property type="component" value="Unassembled WGS sequence"/>
</dbReference>
<reference evidence="3" key="1">
    <citation type="submission" date="2021-02" db="EMBL/GenBank/DDBJ databases">
        <authorList>
            <person name="Dougan E. K."/>
            <person name="Rhodes N."/>
            <person name="Thang M."/>
            <person name="Chan C."/>
        </authorList>
    </citation>
    <scope>NUCLEOTIDE SEQUENCE</scope>
</reference>
<keyword evidence="4" id="KW-1185">Reference proteome</keyword>
<dbReference type="EMBL" id="CAJNIZ010026091">
    <property type="protein sequence ID" value="CAE7489039.1"/>
    <property type="molecule type" value="Genomic_DNA"/>
</dbReference>
<organism evidence="3 4">
    <name type="scientific">Symbiodinium pilosum</name>
    <name type="common">Dinoflagellate</name>
    <dbReference type="NCBI Taxonomy" id="2952"/>
    <lineage>
        <taxon>Eukaryota</taxon>
        <taxon>Sar</taxon>
        <taxon>Alveolata</taxon>
        <taxon>Dinophyceae</taxon>
        <taxon>Suessiales</taxon>
        <taxon>Symbiodiniaceae</taxon>
        <taxon>Symbiodinium</taxon>
    </lineage>
</organism>
<feature type="transmembrane region" description="Helical" evidence="1">
    <location>
        <begin position="151"/>
        <end position="168"/>
    </location>
</feature>
<feature type="chain" id="PRO_5032840278" evidence="2">
    <location>
        <begin position="18"/>
        <end position="305"/>
    </location>
</feature>
<feature type="transmembrane region" description="Helical" evidence="1">
    <location>
        <begin position="78"/>
        <end position="100"/>
    </location>
</feature>
<keyword evidence="1" id="KW-1133">Transmembrane helix</keyword>
<dbReference type="AlphaFoldDB" id="A0A812SN48"/>
<feature type="non-terminal residue" evidence="3">
    <location>
        <position position="1"/>
    </location>
</feature>
<keyword evidence="1" id="KW-0472">Membrane</keyword>
<comment type="caution">
    <text evidence="3">The sequence shown here is derived from an EMBL/GenBank/DDBJ whole genome shotgun (WGS) entry which is preliminary data.</text>
</comment>
<gene>
    <name evidence="3" type="ORF">SPIL2461_LOCUS12587</name>
</gene>
<feature type="signal peptide" evidence="2">
    <location>
        <begin position="1"/>
        <end position="17"/>
    </location>
</feature>
<sequence>LLLVLCVLLEVVKKSQGVSMALKVLSFLFVGGAASCSKLLRCQHVDGVGEPLGDFAFRIGMTDLRCSDTTEEALRADYLGYGCAVAYGILIPSFLLYLILKQHVALAFHHRFTFWAEAAENRAVVRVNHTQPLVKDAEKEKDQMNQMASDYLLAAAIAYAAVLFRSPVPVRMTRHVESVTLERVHGRGEHEDLLELEATSILLRAAATLQHKTNMTLKRCQTITTMLSEREMLEREATSDRIVAGAKTIFFKYAAGENVWVEAAQKGIAVALVITVSLNSLLVTLFVTVGYAILLGAQKPYRQRQ</sequence>
<keyword evidence="2" id="KW-0732">Signal</keyword>
<feature type="non-terminal residue" evidence="3">
    <location>
        <position position="305"/>
    </location>
</feature>
<feature type="transmembrane region" description="Helical" evidence="1">
    <location>
        <begin position="268"/>
        <end position="294"/>
    </location>
</feature>
<evidence type="ECO:0000256" key="2">
    <source>
        <dbReference type="SAM" id="SignalP"/>
    </source>
</evidence>